<sequence length="129" mass="15030">MDLESVESVDFTKFGSPDIVNSGLYQIKRQLQKSHSDTEIRDLLERVLVYDSFETLGDVNKFLNNILEVIPTQFQNRPLNCILVSNTSIFYWDLRDMDNFDELAELHRICRQLSSKLGCYVLSSRSLFE</sequence>
<evidence type="ECO:0000313" key="3">
    <source>
        <dbReference type="Proteomes" id="UP000697297"/>
    </source>
</evidence>
<accession>A0AAN6D8H0</accession>
<evidence type="ECO:0000313" key="4">
    <source>
        <dbReference type="Proteomes" id="UP000738402"/>
    </source>
</evidence>
<protein>
    <submittedName>
        <fullName evidence="1">Uncharacterized protein</fullName>
    </submittedName>
</protein>
<proteinExistence type="predicted"/>
<dbReference type="AlphaFoldDB" id="A0AAN6D8H0"/>
<evidence type="ECO:0000313" key="2">
    <source>
        <dbReference type="EMBL" id="KAG7768139.1"/>
    </source>
</evidence>
<gene>
    <name evidence="1" type="ORF">KL933_001777</name>
    <name evidence="2" type="ORF">KL946_000957</name>
</gene>
<reference evidence="1 3" key="1">
    <citation type="journal article" date="2021" name="G3 (Bethesda)">
        <title>Genomic diversity, chromosomal rearrangements, and interspecies hybridization in the ogataea polymorpha species complex.</title>
        <authorList>
            <person name="Hanson S.J."/>
            <person name="Cinneide E.O."/>
            <person name="Salzberg L.I."/>
            <person name="Wolfe K.H."/>
            <person name="McGowan J."/>
            <person name="Fitzpatrick D.A."/>
            <person name="Matlin K."/>
        </authorList>
    </citation>
    <scope>NUCLEOTIDE SEQUENCE</scope>
    <source>
        <strain evidence="2">81-436-3</strain>
        <strain evidence="1">83-405-1</strain>
    </source>
</reference>
<organism evidence="1 4">
    <name type="scientific">Ogataea haglerorum</name>
    <dbReference type="NCBI Taxonomy" id="1937702"/>
    <lineage>
        <taxon>Eukaryota</taxon>
        <taxon>Fungi</taxon>
        <taxon>Dikarya</taxon>
        <taxon>Ascomycota</taxon>
        <taxon>Saccharomycotina</taxon>
        <taxon>Pichiomycetes</taxon>
        <taxon>Pichiales</taxon>
        <taxon>Pichiaceae</taxon>
        <taxon>Ogataea</taxon>
    </lineage>
</organism>
<dbReference type="EMBL" id="JAHLUN010000002">
    <property type="protein sequence ID" value="KAG7768139.1"/>
    <property type="molecule type" value="Genomic_DNA"/>
</dbReference>
<evidence type="ECO:0000313" key="1">
    <source>
        <dbReference type="EMBL" id="KAG7728544.1"/>
    </source>
</evidence>
<dbReference type="Proteomes" id="UP000697297">
    <property type="component" value="Unassembled WGS sequence"/>
</dbReference>
<keyword evidence="3" id="KW-1185">Reference proteome</keyword>
<name>A0AAN6D8H0_9ASCO</name>
<comment type="caution">
    <text evidence="1">The sequence shown here is derived from an EMBL/GenBank/DDBJ whole genome shotgun (WGS) entry which is preliminary data.</text>
</comment>
<dbReference type="Proteomes" id="UP000738402">
    <property type="component" value="Unassembled WGS sequence"/>
</dbReference>
<dbReference type="EMBL" id="JAHLUH010000004">
    <property type="protein sequence ID" value="KAG7728544.1"/>
    <property type="molecule type" value="Genomic_DNA"/>
</dbReference>